<dbReference type="Proteomes" id="UP000799439">
    <property type="component" value="Unassembled WGS sequence"/>
</dbReference>
<reference evidence="3" key="1">
    <citation type="journal article" date="2020" name="Stud. Mycol.">
        <title>101 Dothideomycetes genomes: a test case for predicting lifestyles and emergence of pathogens.</title>
        <authorList>
            <person name="Haridas S."/>
            <person name="Albert R."/>
            <person name="Binder M."/>
            <person name="Bloem J."/>
            <person name="Labutti K."/>
            <person name="Salamov A."/>
            <person name="Andreopoulos B."/>
            <person name="Baker S."/>
            <person name="Barry K."/>
            <person name="Bills G."/>
            <person name="Bluhm B."/>
            <person name="Cannon C."/>
            <person name="Castanera R."/>
            <person name="Culley D."/>
            <person name="Daum C."/>
            <person name="Ezra D."/>
            <person name="Gonzalez J."/>
            <person name="Henrissat B."/>
            <person name="Kuo A."/>
            <person name="Liang C."/>
            <person name="Lipzen A."/>
            <person name="Lutzoni F."/>
            <person name="Magnuson J."/>
            <person name="Mondo S."/>
            <person name="Nolan M."/>
            <person name="Ohm R."/>
            <person name="Pangilinan J."/>
            <person name="Park H.-J."/>
            <person name="Ramirez L."/>
            <person name="Alfaro M."/>
            <person name="Sun H."/>
            <person name="Tritt A."/>
            <person name="Yoshinaga Y."/>
            <person name="Zwiers L.-H."/>
            <person name="Turgeon B."/>
            <person name="Goodwin S."/>
            <person name="Spatafora J."/>
            <person name="Crous P."/>
            <person name="Grigoriev I."/>
        </authorList>
    </citation>
    <scope>NUCLEOTIDE SEQUENCE</scope>
    <source>
        <strain evidence="3">CBS 260.36</strain>
    </source>
</reference>
<evidence type="ECO:0000313" key="4">
    <source>
        <dbReference type="Proteomes" id="UP000799439"/>
    </source>
</evidence>
<dbReference type="AlphaFoldDB" id="A0A9P4IUI6"/>
<name>A0A9P4IUI6_9PEZI</name>
<accession>A0A9P4IUI6</accession>
<evidence type="ECO:0000259" key="2">
    <source>
        <dbReference type="Pfam" id="PF20150"/>
    </source>
</evidence>
<sequence length="290" mass="33199">MAKSRTSYLSEFHSFPLLPTEIREQIWCLSLPPAPSTSPFMALYDAKCWTAHIILHSFSTTNSNVGLTAEDEWELNYDHNLLPSASISVSAAFVNYEAHAIACAWLAATPSVRYSRAAGFHAPFDPERDALYVSQEMYEAYHIGWRVHEPQPGGRNDYSLTICGYAIKTVAFDQRLVEENSAYELLRMWPNRTPGLLERLLIVVGKDEDGQGENWTWRDPPGARTVWKRDDHERNRRYSRDNDGEDEQTTGQDEDGHGARDVVREFVTRNAEDYTLENLKEIRPVIAMRE</sequence>
<protein>
    <recommendedName>
        <fullName evidence="2">2EXR domain-containing protein</fullName>
    </recommendedName>
</protein>
<comment type="caution">
    <text evidence="3">The sequence shown here is derived from an EMBL/GenBank/DDBJ whole genome shotgun (WGS) entry which is preliminary data.</text>
</comment>
<evidence type="ECO:0000256" key="1">
    <source>
        <dbReference type="SAM" id="MobiDB-lite"/>
    </source>
</evidence>
<organism evidence="3 4">
    <name type="scientific">Myriangium duriaei CBS 260.36</name>
    <dbReference type="NCBI Taxonomy" id="1168546"/>
    <lineage>
        <taxon>Eukaryota</taxon>
        <taxon>Fungi</taxon>
        <taxon>Dikarya</taxon>
        <taxon>Ascomycota</taxon>
        <taxon>Pezizomycotina</taxon>
        <taxon>Dothideomycetes</taxon>
        <taxon>Dothideomycetidae</taxon>
        <taxon>Myriangiales</taxon>
        <taxon>Myriangiaceae</taxon>
        <taxon>Myriangium</taxon>
    </lineage>
</organism>
<feature type="region of interest" description="Disordered" evidence="1">
    <location>
        <begin position="211"/>
        <end position="230"/>
    </location>
</feature>
<evidence type="ECO:0000313" key="3">
    <source>
        <dbReference type="EMBL" id="KAF2148015.1"/>
    </source>
</evidence>
<proteinExistence type="predicted"/>
<feature type="region of interest" description="Disordered" evidence="1">
    <location>
        <begin position="235"/>
        <end position="260"/>
    </location>
</feature>
<dbReference type="Pfam" id="PF20150">
    <property type="entry name" value="2EXR"/>
    <property type="match status" value="1"/>
</dbReference>
<feature type="domain" description="2EXR" evidence="2">
    <location>
        <begin position="12"/>
        <end position="131"/>
    </location>
</feature>
<dbReference type="InterPro" id="IPR045518">
    <property type="entry name" value="2EXR"/>
</dbReference>
<dbReference type="OrthoDB" id="3546385at2759"/>
<dbReference type="EMBL" id="ML996094">
    <property type="protein sequence ID" value="KAF2148015.1"/>
    <property type="molecule type" value="Genomic_DNA"/>
</dbReference>
<keyword evidence="4" id="KW-1185">Reference proteome</keyword>
<gene>
    <name evidence="3" type="ORF">K461DRAFT_283109</name>
</gene>